<gene>
    <name evidence="8" type="ORF">GIB67_003081</name>
</gene>
<evidence type="ECO:0000313" key="8">
    <source>
        <dbReference type="EMBL" id="KAF6162535.1"/>
    </source>
</evidence>
<accession>A0A7J7N5V1</accession>
<dbReference type="Gene3D" id="3.30.870.10">
    <property type="entry name" value="Endonuclease Chain A"/>
    <property type="match status" value="1"/>
</dbReference>
<name>A0A7J7N5V1_9MAGN</name>
<keyword evidence="5" id="KW-0442">Lipid degradation</keyword>
<protein>
    <recommendedName>
        <fullName evidence="2">phospholipase D</fullName>
        <ecNumber evidence="2">3.1.4.4</ecNumber>
    </recommendedName>
</protein>
<keyword evidence="9" id="KW-1185">Reference proteome</keyword>
<organism evidence="8 9">
    <name type="scientific">Kingdonia uniflora</name>
    <dbReference type="NCBI Taxonomy" id="39325"/>
    <lineage>
        <taxon>Eukaryota</taxon>
        <taxon>Viridiplantae</taxon>
        <taxon>Streptophyta</taxon>
        <taxon>Embryophyta</taxon>
        <taxon>Tracheophyta</taxon>
        <taxon>Spermatophyta</taxon>
        <taxon>Magnoliopsida</taxon>
        <taxon>Ranunculales</taxon>
        <taxon>Circaeasteraceae</taxon>
        <taxon>Kingdonia</taxon>
    </lineage>
</organism>
<dbReference type="InterPro" id="IPR015679">
    <property type="entry name" value="PLipase_D_fam"/>
</dbReference>
<dbReference type="PANTHER" id="PTHR18896:SF60">
    <property type="entry name" value="PHOSPHOLIPASE D"/>
    <property type="match status" value="1"/>
</dbReference>
<dbReference type="InterPro" id="IPR001736">
    <property type="entry name" value="PLipase_D/transphosphatidylase"/>
</dbReference>
<dbReference type="OrthoDB" id="14911at2759"/>
<evidence type="ECO:0000256" key="2">
    <source>
        <dbReference type="ARBA" id="ARBA00012027"/>
    </source>
</evidence>
<sequence length="112" mass="12533">MNFFCLGNREALNESGPSFVLPALIGSTPLENSQRNRRFMIYVHSKGMIMNDEYVIIGSTNINYCSMIGSRDTEIAMGPYHPWHTCKGIPSGPRGQVHGYRMSLWAEHIGGL</sequence>
<comment type="caution">
    <text evidence="8">The sequence shown here is derived from an EMBL/GenBank/DDBJ whole genome shotgun (WGS) entry which is preliminary data.</text>
</comment>
<dbReference type="EMBL" id="JACGCM010001019">
    <property type="protein sequence ID" value="KAF6162535.1"/>
    <property type="molecule type" value="Genomic_DNA"/>
</dbReference>
<evidence type="ECO:0000256" key="3">
    <source>
        <dbReference type="ARBA" id="ARBA00022737"/>
    </source>
</evidence>
<evidence type="ECO:0000256" key="4">
    <source>
        <dbReference type="ARBA" id="ARBA00022801"/>
    </source>
</evidence>
<dbReference type="GO" id="GO:0004630">
    <property type="term" value="F:phospholipase D activity"/>
    <property type="evidence" value="ECO:0007669"/>
    <property type="project" value="UniProtKB-EC"/>
</dbReference>
<dbReference type="PROSITE" id="PS50035">
    <property type="entry name" value="PLD"/>
    <property type="match status" value="1"/>
</dbReference>
<dbReference type="GO" id="GO:0005886">
    <property type="term" value="C:plasma membrane"/>
    <property type="evidence" value="ECO:0007669"/>
    <property type="project" value="TreeGrafter"/>
</dbReference>
<dbReference type="AlphaFoldDB" id="A0A7J7N5V1"/>
<keyword evidence="4" id="KW-0378">Hydrolase</keyword>
<keyword evidence="6" id="KW-0443">Lipid metabolism</keyword>
<comment type="catalytic activity">
    <reaction evidence="1">
        <text>a 1,2-diacyl-sn-glycero-3-phosphocholine + H2O = a 1,2-diacyl-sn-glycero-3-phosphate + choline + H(+)</text>
        <dbReference type="Rhea" id="RHEA:14445"/>
        <dbReference type="ChEBI" id="CHEBI:15354"/>
        <dbReference type="ChEBI" id="CHEBI:15377"/>
        <dbReference type="ChEBI" id="CHEBI:15378"/>
        <dbReference type="ChEBI" id="CHEBI:57643"/>
        <dbReference type="ChEBI" id="CHEBI:58608"/>
        <dbReference type="EC" id="3.1.4.4"/>
    </reaction>
</comment>
<evidence type="ECO:0000256" key="5">
    <source>
        <dbReference type="ARBA" id="ARBA00022963"/>
    </source>
</evidence>
<dbReference type="GO" id="GO:0009395">
    <property type="term" value="P:phospholipid catabolic process"/>
    <property type="evidence" value="ECO:0007669"/>
    <property type="project" value="TreeGrafter"/>
</dbReference>
<evidence type="ECO:0000256" key="6">
    <source>
        <dbReference type="ARBA" id="ARBA00023098"/>
    </source>
</evidence>
<proteinExistence type="predicted"/>
<dbReference type="Proteomes" id="UP000541444">
    <property type="component" value="Unassembled WGS sequence"/>
</dbReference>
<evidence type="ECO:0000259" key="7">
    <source>
        <dbReference type="PROSITE" id="PS50035"/>
    </source>
</evidence>
<feature type="domain" description="PLD phosphodiesterase" evidence="7">
    <location>
        <begin position="39"/>
        <end position="66"/>
    </location>
</feature>
<reference evidence="8 9" key="1">
    <citation type="journal article" date="2020" name="IScience">
        <title>Genome Sequencing of the Endangered Kingdonia uniflora (Circaeasteraceae, Ranunculales) Reveals Potential Mechanisms of Evolutionary Specialization.</title>
        <authorList>
            <person name="Sun Y."/>
            <person name="Deng T."/>
            <person name="Zhang A."/>
            <person name="Moore M.J."/>
            <person name="Landis J.B."/>
            <person name="Lin N."/>
            <person name="Zhang H."/>
            <person name="Zhang X."/>
            <person name="Huang J."/>
            <person name="Zhang X."/>
            <person name="Sun H."/>
            <person name="Wang H."/>
        </authorList>
    </citation>
    <scope>NUCLEOTIDE SEQUENCE [LARGE SCALE GENOMIC DNA]</scope>
    <source>
        <strain evidence="8">TB1705</strain>
        <tissue evidence="8">Leaf</tissue>
    </source>
</reference>
<dbReference type="SUPFAM" id="SSF56024">
    <property type="entry name" value="Phospholipase D/nuclease"/>
    <property type="match status" value="1"/>
</dbReference>
<dbReference type="PANTHER" id="PTHR18896">
    <property type="entry name" value="PHOSPHOLIPASE D"/>
    <property type="match status" value="1"/>
</dbReference>
<evidence type="ECO:0000313" key="9">
    <source>
        <dbReference type="Proteomes" id="UP000541444"/>
    </source>
</evidence>
<dbReference type="EC" id="3.1.4.4" evidence="2"/>
<keyword evidence="3" id="KW-0677">Repeat</keyword>
<evidence type="ECO:0000256" key="1">
    <source>
        <dbReference type="ARBA" id="ARBA00000798"/>
    </source>
</evidence>